<name>A0AAE1AYB5_9GAST</name>
<sequence length="120" mass="14240">MEAIIIRRRWRWIGHVLRKEQDAIPRVAVQWRPEGHRKRGRPKTTWRRTMEAEAAAMGQSWGTLRMLAQDREQWKEFVAALIAYGKKGNKQVSNIYEKECGWRVKSIPANWTPYNLYCAD</sequence>
<dbReference type="Proteomes" id="UP001283361">
    <property type="component" value="Unassembled WGS sequence"/>
</dbReference>
<gene>
    <name evidence="1" type="ORF">RRG08_040691</name>
</gene>
<dbReference type="EMBL" id="JAWDGP010000969">
    <property type="protein sequence ID" value="KAK3795895.1"/>
    <property type="molecule type" value="Genomic_DNA"/>
</dbReference>
<accession>A0AAE1AYB5</accession>
<evidence type="ECO:0000313" key="2">
    <source>
        <dbReference type="Proteomes" id="UP001283361"/>
    </source>
</evidence>
<dbReference type="AlphaFoldDB" id="A0AAE1AYB5"/>
<proteinExistence type="predicted"/>
<evidence type="ECO:0000313" key="1">
    <source>
        <dbReference type="EMBL" id="KAK3795895.1"/>
    </source>
</evidence>
<keyword evidence="2" id="KW-1185">Reference proteome</keyword>
<comment type="caution">
    <text evidence="1">The sequence shown here is derived from an EMBL/GenBank/DDBJ whole genome shotgun (WGS) entry which is preliminary data.</text>
</comment>
<organism evidence="1 2">
    <name type="scientific">Elysia crispata</name>
    <name type="common">lettuce slug</name>
    <dbReference type="NCBI Taxonomy" id="231223"/>
    <lineage>
        <taxon>Eukaryota</taxon>
        <taxon>Metazoa</taxon>
        <taxon>Spiralia</taxon>
        <taxon>Lophotrochozoa</taxon>
        <taxon>Mollusca</taxon>
        <taxon>Gastropoda</taxon>
        <taxon>Heterobranchia</taxon>
        <taxon>Euthyneura</taxon>
        <taxon>Panpulmonata</taxon>
        <taxon>Sacoglossa</taxon>
        <taxon>Placobranchoidea</taxon>
        <taxon>Plakobranchidae</taxon>
        <taxon>Elysia</taxon>
    </lineage>
</organism>
<reference evidence="1" key="1">
    <citation type="journal article" date="2023" name="G3 (Bethesda)">
        <title>A reference genome for the long-term kleptoplast-retaining sea slug Elysia crispata morphotype clarki.</title>
        <authorList>
            <person name="Eastman K.E."/>
            <person name="Pendleton A.L."/>
            <person name="Shaikh M.A."/>
            <person name="Suttiyut T."/>
            <person name="Ogas R."/>
            <person name="Tomko P."/>
            <person name="Gavelis G."/>
            <person name="Widhalm J.R."/>
            <person name="Wisecaver J.H."/>
        </authorList>
    </citation>
    <scope>NUCLEOTIDE SEQUENCE</scope>
    <source>
        <strain evidence="1">ECLA1</strain>
    </source>
</reference>
<protein>
    <submittedName>
        <fullName evidence="1">Uncharacterized protein</fullName>
    </submittedName>
</protein>